<evidence type="ECO:0000313" key="2">
    <source>
        <dbReference type="EMBL" id="MBB6457903.1"/>
    </source>
</evidence>
<comment type="caution">
    <text evidence="2">The sequence shown here is derived from an EMBL/GenBank/DDBJ whole genome shotgun (WGS) entry which is preliminary data.</text>
</comment>
<feature type="transmembrane region" description="Helical" evidence="1">
    <location>
        <begin position="120"/>
        <end position="140"/>
    </location>
</feature>
<keyword evidence="1" id="KW-1133">Transmembrane helix</keyword>
<feature type="transmembrane region" description="Helical" evidence="1">
    <location>
        <begin position="69"/>
        <end position="86"/>
    </location>
</feature>
<accession>A0A841QIC8</accession>
<evidence type="ECO:0000256" key="1">
    <source>
        <dbReference type="SAM" id="Phobius"/>
    </source>
</evidence>
<feature type="transmembrane region" description="Helical" evidence="1">
    <location>
        <begin position="6"/>
        <end position="26"/>
    </location>
</feature>
<dbReference type="Proteomes" id="UP000578000">
    <property type="component" value="Unassembled WGS sequence"/>
</dbReference>
<proteinExistence type="predicted"/>
<name>A0A841QIC8_9PROT</name>
<dbReference type="EMBL" id="JACHIE010000012">
    <property type="protein sequence ID" value="MBB6457903.1"/>
    <property type="molecule type" value="Genomic_DNA"/>
</dbReference>
<gene>
    <name evidence="2" type="ORF">HNR55_002507</name>
</gene>
<keyword evidence="1" id="KW-0812">Transmembrane</keyword>
<keyword evidence="1" id="KW-0472">Membrane</keyword>
<evidence type="ECO:0000313" key="3">
    <source>
        <dbReference type="Proteomes" id="UP000578000"/>
    </source>
</evidence>
<dbReference type="AlphaFoldDB" id="A0A841QIC8"/>
<protein>
    <submittedName>
        <fullName evidence="2">Uncharacterized protein</fullName>
    </submittedName>
</protein>
<reference evidence="2 3" key="1">
    <citation type="submission" date="2020-08" db="EMBL/GenBank/DDBJ databases">
        <title>Genomic Encyclopedia of Type Strains, Phase IV (KMG-IV): sequencing the most valuable type-strain genomes for metagenomic binning, comparative biology and taxonomic classification.</title>
        <authorList>
            <person name="Goeker M."/>
        </authorList>
    </citation>
    <scope>NUCLEOTIDE SEQUENCE [LARGE SCALE GENOMIC DNA]</scope>
    <source>
        <strain evidence="2 3">DSM 4491</strain>
    </source>
</reference>
<keyword evidence="3" id="KW-1185">Reference proteome</keyword>
<sequence>MTNELPVALGTVVVLGFLYPIAARLAGEMVQEPRKRLRKKAWELLEDTNLPTISRIYVKTAIKDSVSPWTFLPIILLFPIFLAIAVKERGREHVLPAYRRKEVEQIANDSIVSAFAANPFLAAVFLVVCCLSAPLLILVMPNSGERIEGRGWRAPAELCIEEKISRRVLRRTRTMPC</sequence>
<dbReference type="RefSeq" id="WP_166115787.1">
    <property type="nucleotide sequence ID" value="NZ_BAABDB010000042.1"/>
</dbReference>
<organism evidence="2 3">
    <name type="scientific">Acetobacter lovaniensis</name>
    <dbReference type="NCBI Taxonomy" id="104100"/>
    <lineage>
        <taxon>Bacteria</taxon>
        <taxon>Pseudomonadati</taxon>
        <taxon>Pseudomonadota</taxon>
        <taxon>Alphaproteobacteria</taxon>
        <taxon>Acetobacterales</taxon>
        <taxon>Acetobacteraceae</taxon>
        <taxon>Acetobacter</taxon>
    </lineage>
</organism>